<comment type="caution">
    <text evidence="1">The sequence shown here is derived from an EMBL/GenBank/DDBJ whole genome shotgun (WGS) entry which is preliminary data.</text>
</comment>
<keyword evidence="2" id="KW-1185">Reference proteome</keyword>
<accession>A0ABQ2BGJ0</accession>
<dbReference type="Proteomes" id="UP000645390">
    <property type="component" value="Unassembled WGS sequence"/>
</dbReference>
<sequence>MKTQPVIFFDGVCNLCNASVQFTIEHDKKNVFKFTALQGEYAKTILPKFNVDIEKMNSILLVENEKLYTKSSAALRVAKELSGLLPILYAFIIVPKFIRDWVYDIIAKNRYKWWGRQESCWIPTPELKSKFYN</sequence>
<protein>
    <submittedName>
        <fullName evidence="1">Thiol-disulfide oxidoreductase</fullName>
    </submittedName>
</protein>
<dbReference type="EMBL" id="BMDJ01000003">
    <property type="protein sequence ID" value="GGI25110.1"/>
    <property type="molecule type" value="Genomic_DNA"/>
</dbReference>
<dbReference type="InterPro" id="IPR007263">
    <property type="entry name" value="DCC1-like"/>
</dbReference>
<evidence type="ECO:0000313" key="2">
    <source>
        <dbReference type="Proteomes" id="UP000645390"/>
    </source>
</evidence>
<evidence type="ECO:0000313" key="1">
    <source>
        <dbReference type="EMBL" id="GGI25110.1"/>
    </source>
</evidence>
<dbReference type="PANTHER" id="PTHR33639:SF2">
    <property type="entry name" value="DUF393 DOMAIN-CONTAINING PROTEIN"/>
    <property type="match status" value="1"/>
</dbReference>
<dbReference type="RefSeq" id="WP_188412867.1">
    <property type="nucleotide sequence ID" value="NZ_BMDJ01000003.1"/>
</dbReference>
<dbReference type="PANTHER" id="PTHR33639">
    <property type="entry name" value="THIOL-DISULFIDE OXIDOREDUCTASE DCC"/>
    <property type="match status" value="1"/>
</dbReference>
<gene>
    <name evidence="1" type="primary">yuxK</name>
    <name evidence="1" type="ORF">GCM10008119_16030</name>
</gene>
<dbReference type="Pfam" id="PF04134">
    <property type="entry name" value="DCC1-like"/>
    <property type="match status" value="1"/>
</dbReference>
<reference evidence="2" key="1">
    <citation type="journal article" date="2019" name="Int. J. Syst. Evol. Microbiol.">
        <title>The Global Catalogue of Microorganisms (GCM) 10K type strain sequencing project: providing services to taxonomists for standard genome sequencing and annotation.</title>
        <authorList>
            <consortium name="The Broad Institute Genomics Platform"/>
            <consortium name="The Broad Institute Genome Sequencing Center for Infectious Disease"/>
            <person name="Wu L."/>
            <person name="Ma J."/>
        </authorList>
    </citation>
    <scope>NUCLEOTIDE SEQUENCE [LARGE SCALE GENOMIC DNA]</scope>
    <source>
        <strain evidence="2">CCM 8939</strain>
    </source>
</reference>
<dbReference type="InterPro" id="IPR052927">
    <property type="entry name" value="DCC_oxidoreductase"/>
</dbReference>
<name>A0ABQ2BGJ0_9SPHI</name>
<organism evidence="1 2">
    <name type="scientific">Pedobacter mendelii</name>
    <dbReference type="NCBI Taxonomy" id="1908240"/>
    <lineage>
        <taxon>Bacteria</taxon>
        <taxon>Pseudomonadati</taxon>
        <taxon>Bacteroidota</taxon>
        <taxon>Sphingobacteriia</taxon>
        <taxon>Sphingobacteriales</taxon>
        <taxon>Sphingobacteriaceae</taxon>
        <taxon>Pedobacter</taxon>
    </lineage>
</organism>
<proteinExistence type="predicted"/>